<evidence type="ECO:0000313" key="2">
    <source>
        <dbReference type="Proteomes" id="UP000635316"/>
    </source>
</evidence>
<sequence length="460" mass="52601">MNHLHAECIAEQLQFSPDFFDPPDPRPDEWPDNLELRRAVDWFKSFIPIQQWKQRREQAARRLYLSAMGIGSEDGRFFDSKDGFGWYLFLAEALLDHIGNYDYVFGSRVIPVFQAIGRDLELLQQVDGLTPRIQRMVGKERGQPNGGLFELLVAASYLRAGANVAFVEEKPGQAKTHDMNITLHGRTWVVECKRMEVGEYSENERRQIDLLWSDCAAHLSEIECSTLCKVNFRVELKSIPLDYLKTIVHKWLRSGKKEMVWSDETAVGSIAMLDLHPLQSVLSTDRVLGSSHRMLELLTGSYVRNANYKTLLRKTPGSNPRYVEACDMAVVLNWESQSDDALNGKARDIRKKLSEANAQLPEGRPSIVHIGFEAVEGDKVERLRYEKIVATAQQFNPGDKQLEYIYCHYLVPESPPHECWAFDETAQWCAIRPTQARPLDSSFLVLPSGAHNRQGPHWQE</sequence>
<dbReference type="Proteomes" id="UP000635316">
    <property type="component" value="Unassembled WGS sequence"/>
</dbReference>
<dbReference type="EMBL" id="JAENGP010000012">
    <property type="protein sequence ID" value="MBK1781733.1"/>
    <property type="molecule type" value="Genomic_DNA"/>
</dbReference>
<comment type="caution">
    <text evidence="1">The sequence shown here is derived from an EMBL/GenBank/DDBJ whole genome shotgun (WGS) entry which is preliminary data.</text>
</comment>
<name>A0ABS1EF13_9BURK</name>
<gene>
    <name evidence="1" type="ORF">JHL22_10935</name>
</gene>
<accession>A0ABS1EF13</accession>
<evidence type="ECO:0000313" key="1">
    <source>
        <dbReference type="EMBL" id="MBK1781733.1"/>
    </source>
</evidence>
<evidence type="ECO:0008006" key="3">
    <source>
        <dbReference type="Google" id="ProtNLM"/>
    </source>
</evidence>
<protein>
    <recommendedName>
        <fullName evidence="3">Transposase</fullName>
    </recommendedName>
</protein>
<proteinExistence type="predicted"/>
<organism evidence="1 2">
    <name type="scientific">Advenella mandrilli</name>
    <dbReference type="NCBI Taxonomy" id="2800330"/>
    <lineage>
        <taxon>Bacteria</taxon>
        <taxon>Pseudomonadati</taxon>
        <taxon>Pseudomonadota</taxon>
        <taxon>Betaproteobacteria</taxon>
        <taxon>Burkholderiales</taxon>
        <taxon>Alcaligenaceae</taxon>
    </lineage>
</organism>
<dbReference type="RefSeq" id="WP_200237229.1">
    <property type="nucleotide sequence ID" value="NZ_JAENGP010000012.1"/>
</dbReference>
<reference evidence="1 2" key="1">
    <citation type="submission" date="2020-12" db="EMBL/GenBank/DDBJ databases">
        <authorList>
            <person name="Lu T."/>
            <person name="Wang Q."/>
            <person name="Han X."/>
        </authorList>
    </citation>
    <scope>NUCLEOTIDE SEQUENCE [LARGE SCALE GENOMIC DNA]</scope>
    <source>
        <strain evidence="1 2">WQ 585</strain>
    </source>
</reference>
<keyword evidence="2" id="KW-1185">Reference proteome</keyword>